<protein>
    <submittedName>
        <fullName evidence="2">Uncharacterized protein</fullName>
    </submittedName>
</protein>
<dbReference type="AlphaFoldDB" id="A0AAV7RM50"/>
<evidence type="ECO:0000313" key="3">
    <source>
        <dbReference type="Proteomes" id="UP001066276"/>
    </source>
</evidence>
<dbReference type="EMBL" id="JANPWB010000009">
    <property type="protein sequence ID" value="KAJ1153921.1"/>
    <property type="molecule type" value="Genomic_DNA"/>
</dbReference>
<evidence type="ECO:0000256" key="1">
    <source>
        <dbReference type="SAM" id="MobiDB-lite"/>
    </source>
</evidence>
<dbReference type="Proteomes" id="UP001066276">
    <property type="component" value="Chromosome 5"/>
</dbReference>
<organism evidence="2 3">
    <name type="scientific">Pleurodeles waltl</name>
    <name type="common">Iberian ribbed newt</name>
    <dbReference type="NCBI Taxonomy" id="8319"/>
    <lineage>
        <taxon>Eukaryota</taxon>
        <taxon>Metazoa</taxon>
        <taxon>Chordata</taxon>
        <taxon>Craniata</taxon>
        <taxon>Vertebrata</taxon>
        <taxon>Euteleostomi</taxon>
        <taxon>Amphibia</taxon>
        <taxon>Batrachia</taxon>
        <taxon>Caudata</taxon>
        <taxon>Salamandroidea</taxon>
        <taxon>Salamandridae</taxon>
        <taxon>Pleurodelinae</taxon>
        <taxon>Pleurodeles</taxon>
    </lineage>
</organism>
<gene>
    <name evidence="2" type="ORF">NDU88_006679</name>
</gene>
<comment type="caution">
    <text evidence="2">The sequence shown here is derived from an EMBL/GenBank/DDBJ whole genome shotgun (WGS) entry which is preliminary data.</text>
</comment>
<proteinExistence type="predicted"/>
<accession>A0AAV7RM50</accession>
<sequence length="157" mass="17205">MHALAWHMVLAGPGGSQLLIATVVLEAVRLSMHNVWYSPVLIIFRDHGSLLAASGPDGGTLRQKSESKELEEGGIKKEAERVVWGPETGMQKKKLLGRLISKWRARLSLRSTGRARPKKSVQRNGLHPQHLGPAAGGTALRPDITQHIGDAIFSWLR</sequence>
<feature type="region of interest" description="Disordered" evidence="1">
    <location>
        <begin position="54"/>
        <end position="73"/>
    </location>
</feature>
<feature type="region of interest" description="Disordered" evidence="1">
    <location>
        <begin position="113"/>
        <end position="140"/>
    </location>
</feature>
<keyword evidence="3" id="KW-1185">Reference proteome</keyword>
<name>A0AAV7RM50_PLEWA</name>
<reference evidence="2" key="1">
    <citation type="journal article" date="2022" name="bioRxiv">
        <title>Sequencing and chromosome-scale assembly of the giantPleurodeles waltlgenome.</title>
        <authorList>
            <person name="Brown T."/>
            <person name="Elewa A."/>
            <person name="Iarovenko S."/>
            <person name="Subramanian E."/>
            <person name="Araus A.J."/>
            <person name="Petzold A."/>
            <person name="Susuki M."/>
            <person name="Suzuki K.-i.T."/>
            <person name="Hayashi T."/>
            <person name="Toyoda A."/>
            <person name="Oliveira C."/>
            <person name="Osipova E."/>
            <person name="Leigh N.D."/>
            <person name="Simon A."/>
            <person name="Yun M.H."/>
        </authorList>
    </citation>
    <scope>NUCLEOTIDE SEQUENCE</scope>
    <source>
        <strain evidence="2">20211129_DDA</strain>
        <tissue evidence="2">Liver</tissue>
    </source>
</reference>
<evidence type="ECO:0000313" key="2">
    <source>
        <dbReference type="EMBL" id="KAJ1153921.1"/>
    </source>
</evidence>
<feature type="compositionally biased region" description="Basic and acidic residues" evidence="1">
    <location>
        <begin position="63"/>
        <end position="73"/>
    </location>
</feature>